<protein>
    <recommendedName>
        <fullName evidence="8">Apolipoprotein N-acyltransferase</fullName>
        <shortName evidence="8">ALP N-acyltransferase</shortName>
        <ecNumber evidence="8">2.3.1.269</ecNumber>
    </recommendedName>
</protein>
<comment type="pathway">
    <text evidence="8">Protein modification; lipoprotein biosynthesis (N-acyl transfer).</text>
</comment>
<dbReference type="PANTHER" id="PTHR38686">
    <property type="entry name" value="APOLIPOPROTEIN N-ACYLTRANSFERASE"/>
    <property type="match status" value="1"/>
</dbReference>
<dbReference type="Pfam" id="PF00795">
    <property type="entry name" value="CN_hydrolase"/>
    <property type="match status" value="1"/>
</dbReference>
<dbReference type="UniPathway" id="UPA00666"/>
<dbReference type="NCBIfam" id="TIGR00546">
    <property type="entry name" value="lnt"/>
    <property type="match status" value="1"/>
</dbReference>
<keyword evidence="6 8" id="KW-0472">Membrane</keyword>
<name>H5UTE8_9MICO</name>
<comment type="similarity">
    <text evidence="8">Belongs to the CN hydrolase family. Apolipoprotein N-acyltransferase subfamily.</text>
</comment>
<evidence type="ECO:0000256" key="7">
    <source>
        <dbReference type="ARBA" id="ARBA00023315"/>
    </source>
</evidence>
<dbReference type="PANTHER" id="PTHR38686:SF1">
    <property type="entry name" value="APOLIPOPROTEIN N-ACYLTRANSFERASE"/>
    <property type="match status" value="1"/>
</dbReference>
<dbReference type="EC" id="2.3.1.269" evidence="8"/>
<feature type="region of interest" description="Disordered" evidence="9">
    <location>
        <begin position="224"/>
        <end position="250"/>
    </location>
</feature>
<feature type="transmembrane region" description="Helical" evidence="8">
    <location>
        <begin position="175"/>
        <end position="195"/>
    </location>
</feature>
<keyword evidence="4 8" id="KW-0812">Transmembrane</keyword>
<evidence type="ECO:0000256" key="1">
    <source>
        <dbReference type="ARBA" id="ARBA00004651"/>
    </source>
</evidence>
<dbReference type="RefSeq" id="WP_009482904.1">
    <property type="nucleotide sequence ID" value="NZ_BAFE01000073.1"/>
</dbReference>
<dbReference type="AlphaFoldDB" id="H5UTE8"/>
<dbReference type="GO" id="GO:0016410">
    <property type="term" value="F:N-acyltransferase activity"/>
    <property type="evidence" value="ECO:0007669"/>
    <property type="project" value="UniProtKB-UniRule"/>
</dbReference>
<evidence type="ECO:0000259" key="10">
    <source>
        <dbReference type="PROSITE" id="PS50263"/>
    </source>
</evidence>
<comment type="catalytic activity">
    <reaction evidence="8">
        <text>N-terminal S-1,2-diacyl-sn-glyceryl-L-cysteinyl-[lipoprotein] + a glycerophospholipid = N-acyl-S-1,2-diacyl-sn-glyceryl-L-cysteinyl-[lipoprotein] + a 2-acyl-sn-glycero-3-phospholipid + H(+)</text>
        <dbReference type="Rhea" id="RHEA:48228"/>
        <dbReference type="Rhea" id="RHEA-COMP:14681"/>
        <dbReference type="Rhea" id="RHEA-COMP:14684"/>
        <dbReference type="ChEBI" id="CHEBI:15378"/>
        <dbReference type="ChEBI" id="CHEBI:136912"/>
        <dbReference type="ChEBI" id="CHEBI:140656"/>
        <dbReference type="ChEBI" id="CHEBI:140657"/>
        <dbReference type="ChEBI" id="CHEBI:140660"/>
        <dbReference type="EC" id="2.3.1.269"/>
    </reaction>
</comment>
<comment type="caution">
    <text evidence="11">The sequence shown here is derived from an EMBL/GenBank/DDBJ whole genome shotgun (WGS) entry which is preliminary data.</text>
</comment>
<keyword evidence="2 8" id="KW-1003">Cell membrane</keyword>
<dbReference type="InterPro" id="IPR036526">
    <property type="entry name" value="C-N_Hydrolase_sf"/>
</dbReference>
<comment type="function">
    <text evidence="8">Catalyzes the phospholipid dependent N-acylation of the N-terminal cysteine of apolipoprotein, the last step in lipoprotein maturation.</text>
</comment>
<dbReference type="Pfam" id="PF20154">
    <property type="entry name" value="LNT_N"/>
    <property type="match status" value="1"/>
</dbReference>
<evidence type="ECO:0000313" key="12">
    <source>
        <dbReference type="Proteomes" id="UP000004367"/>
    </source>
</evidence>
<keyword evidence="5 8" id="KW-1133">Transmembrane helix</keyword>
<evidence type="ECO:0000256" key="4">
    <source>
        <dbReference type="ARBA" id="ARBA00022692"/>
    </source>
</evidence>
<proteinExistence type="inferred from homology"/>
<sequence>MLRRPVLALLGGLLVWIAFPDIGVWAAAPLGIALIVAACRDVRPAAGFGLGFVAGLGWFVPYVSWTGLHVGPLPWLALATAEAVFVGVFGTLVAVAHRRRRAHASTDHTASAARFGALRSGAPWGPWWPVVVAASWSACEWARASGPFGGFPWGRVAYSQADGPLLHLAAWGGPALLGFGTALLGCLVLAAVDALRHARTTARTQGGSDRTVGSCHDAHHDASAVAHAHAHAHAHEPTGSHAASSTRSPAVTSSRPALVPILVPTVAALLVATTPMLVPTPTDGIPARLMAVQGDAPRTGLDFNAKRRQILDNHGRVTRQAADDIAAGRLPMPDLVVWPENASDIDPFVNRDAGIVVDGAVDAIGRPVLVGAVLGGGRNDLTNTSILWEPGVGATSVRYDKQALVPFAEFMPYRAFFRAITRQVDLLERDFVPGHTPGVVEVPLRDGGGTIRAGLGICFEVAVDHVMDAAVGEGANLLVVQTNNAMFDFSAESAQQLAISRVRAVQYGRGVVHASNVGISALVTPDGVAHGATELFTPAVVSGTLPLRDTATLATRLGVFPDAAFAALAAAGLLLPGRRRGRATPAR</sequence>
<evidence type="ECO:0000256" key="2">
    <source>
        <dbReference type="ARBA" id="ARBA00022475"/>
    </source>
</evidence>
<dbReference type="STRING" id="1089455.MOPEL_096_00130"/>
<dbReference type="PROSITE" id="PS50263">
    <property type="entry name" value="CN_HYDROLASE"/>
    <property type="match status" value="1"/>
</dbReference>
<feature type="transmembrane region" description="Helical" evidence="8">
    <location>
        <begin position="257"/>
        <end position="278"/>
    </location>
</feature>
<dbReference type="InterPro" id="IPR045378">
    <property type="entry name" value="LNT_N"/>
</dbReference>
<feature type="transmembrane region" description="Helical" evidence="8">
    <location>
        <begin position="75"/>
        <end position="96"/>
    </location>
</feature>
<evidence type="ECO:0000256" key="5">
    <source>
        <dbReference type="ARBA" id="ARBA00022989"/>
    </source>
</evidence>
<dbReference type="Gene3D" id="3.60.110.10">
    <property type="entry name" value="Carbon-nitrogen hydrolase"/>
    <property type="match status" value="1"/>
</dbReference>
<evidence type="ECO:0000256" key="6">
    <source>
        <dbReference type="ARBA" id="ARBA00023136"/>
    </source>
</evidence>
<dbReference type="CDD" id="cd07571">
    <property type="entry name" value="ALP_N-acyl_transferase"/>
    <property type="match status" value="1"/>
</dbReference>
<evidence type="ECO:0000256" key="3">
    <source>
        <dbReference type="ARBA" id="ARBA00022679"/>
    </source>
</evidence>
<feature type="transmembrane region" description="Helical" evidence="8">
    <location>
        <begin position="47"/>
        <end position="68"/>
    </location>
</feature>
<evidence type="ECO:0000313" key="11">
    <source>
        <dbReference type="EMBL" id="GAB49006.1"/>
    </source>
</evidence>
<reference evidence="11 12" key="1">
    <citation type="submission" date="2012-02" db="EMBL/GenBank/DDBJ databases">
        <title>Whole genome shotgun sequence of Mobilicoccus pelagius NBRC 104925.</title>
        <authorList>
            <person name="Yoshida Y."/>
            <person name="Hosoyama A."/>
            <person name="Tsuchikane K."/>
            <person name="Katsumata H."/>
            <person name="Yamazaki S."/>
            <person name="Fujita N."/>
        </authorList>
    </citation>
    <scope>NUCLEOTIDE SEQUENCE [LARGE SCALE GENOMIC DNA]</scope>
    <source>
        <strain evidence="11 12">NBRC 104925</strain>
    </source>
</reference>
<dbReference type="EMBL" id="BAFE01000073">
    <property type="protein sequence ID" value="GAB49006.1"/>
    <property type="molecule type" value="Genomic_DNA"/>
</dbReference>
<evidence type="ECO:0000256" key="8">
    <source>
        <dbReference type="HAMAP-Rule" id="MF_01148"/>
    </source>
</evidence>
<gene>
    <name evidence="8 11" type="primary">lnt</name>
    <name evidence="11" type="ORF">MOPEL_096_00130</name>
</gene>
<keyword evidence="11" id="KW-0449">Lipoprotein</keyword>
<dbReference type="GO" id="GO:0042158">
    <property type="term" value="P:lipoprotein biosynthetic process"/>
    <property type="evidence" value="ECO:0007669"/>
    <property type="project" value="UniProtKB-UniRule"/>
</dbReference>
<keyword evidence="3 8" id="KW-0808">Transferase</keyword>
<keyword evidence="12" id="KW-1185">Reference proteome</keyword>
<dbReference type="OrthoDB" id="9804277at2"/>
<dbReference type="eggNOG" id="COG0815">
    <property type="taxonomic scope" value="Bacteria"/>
</dbReference>
<feature type="compositionally biased region" description="Polar residues" evidence="9">
    <location>
        <begin position="241"/>
        <end position="250"/>
    </location>
</feature>
<comment type="caution">
    <text evidence="8">Lacks conserved residue(s) required for the propagation of feature annotation.</text>
</comment>
<evidence type="ECO:0000256" key="9">
    <source>
        <dbReference type="SAM" id="MobiDB-lite"/>
    </source>
</evidence>
<accession>H5UTE8</accession>
<dbReference type="HAMAP" id="MF_01148">
    <property type="entry name" value="Lnt"/>
    <property type="match status" value="1"/>
</dbReference>
<comment type="subcellular location">
    <subcellularLocation>
        <location evidence="1 8">Cell membrane</location>
        <topology evidence="1 8">Multi-pass membrane protein</topology>
    </subcellularLocation>
</comment>
<feature type="domain" description="CN hydrolase" evidence="10">
    <location>
        <begin position="287"/>
        <end position="547"/>
    </location>
</feature>
<dbReference type="GO" id="GO:0005886">
    <property type="term" value="C:plasma membrane"/>
    <property type="evidence" value="ECO:0007669"/>
    <property type="project" value="UniProtKB-SubCell"/>
</dbReference>
<keyword evidence="7 8" id="KW-0012">Acyltransferase</keyword>
<dbReference type="Proteomes" id="UP000004367">
    <property type="component" value="Unassembled WGS sequence"/>
</dbReference>
<dbReference type="InterPro" id="IPR003010">
    <property type="entry name" value="C-N_Hydrolase"/>
</dbReference>
<dbReference type="SUPFAM" id="SSF56317">
    <property type="entry name" value="Carbon-nitrogen hydrolase"/>
    <property type="match status" value="1"/>
</dbReference>
<dbReference type="InterPro" id="IPR004563">
    <property type="entry name" value="Apolipo_AcylTrfase"/>
</dbReference>
<organism evidence="11 12">
    <name type="scientific">Mobilicoccus pelagius NBRC 104925</name>
    <dbReference type="NCBI Taxonomy" id="1089455"/>
    <lineage>
        <taxon>Bacteria</taxon>
        <taxon>Bacillati</taxon>
        <taxon>Actinomycetota</taxon>
        <taxon>Actinomycetes</taxon>
        <taxon>Micrococcales</taxon>
        <taxon>Dermatophilaceae</taxon>
        <taxon>Mobilicoccus</taxon>
    </lineage>
</organism>